<gene>
    <name evidence="2" type="ORF">RIMI_LOCUS5846247</name>
</gene>
<dbReference type="InterPro" id="IPR052213">
    <property type="entry name" value="PAR3"/>
</dbReference>
<name>A0ABN9L691_9NEOB</name>
<sequence length="73" mass="8322">MQHLCCTRTLGLLVKRLEKGGKAEREKLFHENDCIVRINNGDLRNRRFEQNSVSNHSSPLDIGQGVGISTRQF</sequence>
<organism evidence="2 3">
    <name type="scientific">Ranitomeya imitator</name>
    <name type="common">mimic poison frog</name>
    <dbReference type="NCBI Taxonomy" id="111125"/>
    <lineage>
        <taxon>Eukaryota</taxon>
        <taxon>Metazoa</taxon>
        <taxon>Chordata</taxon>
        <taxon>Craniata</taxon>
        <taxon>Vertebrata</taxon>
        <taxon>Euteleostomi</taxon>
        <taxon>Amphibia</taxon>
        <taxon>Batrachia</taxon>
        <taxon>Anura</taxon>
        <taxon>Neobatrachia</taxon>
        <taxon>Hyloidea</taxon>
        <taxon>Dendrobatidae</taxon>
        <taxon>Dendrobatinae</taxon>
        <taxon>Ranitomeya</taxon>
    </lineage>
</organism>
<keyword evidence="3" id="KW-1185">Reference proteome</keyword>
<accession>A0ABN9L691</accession>
<dbReference type="SUPFAM" id="SSF50156">
    <property type="entry name" value="PDZ domain-like"/>
    <property type="match status" value="1"/>
</dbReference>
<dbReference type="EMBL" id="CAUEEQ010010215">
    <property type="protein sequence ID" value="CAJ0934213.1"/>
    <property type="molecule type" value="Genomic_DNA"/>
</dbReference>
<dbReference type="Proteomes" id="UP001176940">
    <property type="component" value="Unassembled WGS sequence"/>
</dbReference>
<dbReference type="InterPro" id="IPR036034">
    <property type="entry name" value="PDZ_sf"/>
</dbReference>
<dbReference type="PANTHER" id="PTHR16484">
    <property type="entry name" value="PARTITIONING DEFECTIVE 3 RELATED"/>
    <property type="match status" value="1"/>
</dbReference>
<proteinExistence type="predicted"/>
<evidence type="ECO:0000256" key="1">
    <source>
        <dbReference type="SAM" id="MobiDB-lite"/>
    </source>
</evidence>
<protein>
    <submittedName>
        <fullName evidence="2">Uncharacterized protein</fullName>
    </submittedName>
</protein>
<dbReference type="Gene3D" id="2.30.42.10">
    <property type="match status" value="1"/>
</dbReference>
<evidence type="ECO:0000313" key="3">
    <source>
        <dbReference type="Proteomes" id="UP001176940"/>
    </source>
</evidence>
<comment type="caution">
    <text evidence="2">The sequence shown here is derived from an EMBL/GenBank/DDBJ whole genome shotgun (WGS) entry which is preliminary data.</text>
</comment>
<dbReference type="PANTHER" id="PTHR16484:SF10">
    <property type="entry name" value="PARTITIONING DEFECTIVE 3 HOMOLOG"/>
    <property type="match status" value="1"/>
</dbReference>
<reference evidence="2" key="1">
    <citation type="submission" date="2023-07" db="EMBL/GenBank/DDBJ databases">
        <authorList>
            <person name="Stuckert A."/>
        </authorList>
    </citation>
    <scope>NUCLEOTIDE SEQUENCE</scope>
</reference>
<feature type="region of interest" description="Disordered" evidence="1">
    <location>
        <begin position="51"/>
        <end position="73"/>
    </location>
</feature>
<evidence type="ECO:0000313" key="2">
    <source>
        <dbReference type="EMBL" id="CAJ0934213.1"/>
    </source>
</evidence>